<evidence type="ECO:0000256" key="2">
    <source>
        <dbReference type="PIRNR" id="PIRNR006241"/>
    </source>
</evidence>
<sequence>MSWPRYDVNLSILFTELPLLRRPAAAAAAGFDAVEFWWPWPDEPVPDDATVDRFVTAIGDAGVRLVGLNFAAGQLPGPDRGLLSDPARSARFRDNVAVAVDIADRTGCGALNALYGNRIGGLDPAGQDELAIQNLVFAGRAADRIGAVVLIEALNAAESPHYPLLSLADAAAVVDRVAAVSEVDNLRLLCDLYHLARGGETDLPGTIAAHARRIGHVQLADCPGRHQPGTGSLDLAAAQAALADGGYTGWIGLEYVPDGPSADSFGWLDRTSERNTA</sequence>
<reference evidence="6" key="1">
    <citation type="journal article" date="2021" name="Int. J. Syst. Evol. Microbiol.">
        <title>Actinocatenispora comari sp. nov., an endophytic actinomycete isolated from aerial parts of Comarum salesowianum.</title>
        <authorList>
            <person name="Oyunbileg N."/>
            <person name="Iizaka Y."/>
            <person name="Hamada M."/>
            <person name="Davaapurev B.O."/>
            <person name="Fukumoto A."/>
            <person name="Tsetseg B."/>
            <person name="Kato F."/>
            <person name="Tamura T."/>
            <person name="Batkhuu J."/>
            <person name="Anzai Y."/>
        </authorList>
    </citation>
    <scope>NUCLEOTIDE SEQUENCE [LARGE SCALE GENOMIC DNA]</scope>
    <source>
        <strain evidence="6">NUM-2625</strain>
    </source>
</reference>
<dbReference type="GO" id="GO:0008903">
    <property type="term" value="F:hydroxypyruvate isomerase activity"/>
    <property type="evidence" value="ECO:0007669"/>
    <property type="project" value="TreeGrafter"/>
</dbReference>
<dbReference type="PANTHER" id="PTHR43489">
    <property type="entry name" value="ISOMERASE"/>
    <property type="match status" value="1"/>
</dbReference>
<feature type="active site" description="Proton donor/acceptor" evidence="3">
    <location>
        <position position="152"/>
    </location>
</feature>
<dbReference type="Gene3D" id="3.20.20.150">
    <property type="entry name" value="Divalent-metal-dependent TIM barrel enzymes"/>
    <property type="match status" value="1"/>
</dbReference>
<dbReference type="InterPro" id="IPR026040">
    <property type="entry name" value="HyI-like"/>
</dbReference>
<dbReference type="AlphaFoldDB" id="A0A8J4EK00"/>
<evidence type="ECO:0000256" key="3">
    <source>
        <dbReference type="PIRSR" id="PIRSR006241-50"/>
    </source>
</evidence>
<comment type="similarity">
    <text evidence="2">Belongs to the hyi family.</text>
</comment>
<feature type="domain" description="Xylose isomerase-like TIM barrel" evidence="4">
    <location>
        <begin position="24"/>
        <end position="269"/>
    </location>
</feature>
<dbReference type="InterPro" id="IPR013022">
    <property type="entry name" value="Xyl_isomerase-like_TIM-brl"/>
</dbReference>
<organism evidence="5 6">
    <name type="scientific">Actinocatenispora comari</name>
    <dbReference type="NCBI Taxonomy" id="2807577"/>
    <lineage>
        <taxon>Bacteria</taxon>
        <taxon>Bacillati</taxon>
        <taxon>Actinomycetota</taxon>
        <taxon>Actinomycetes</taxon>
        <taxon>Micromonosporales</taxon>
        <taxon>Micromonosporaceae</taxon>
        <taxon>Actinocatenispora</taxon>
    </lineage>
</organism>
<dbReference type="InterPro" id="IPR050417">
    <property type="entry name" value="Sugar_Epim/Isomerase"/>
</dbReference>
<evidence type="ECO:0000259" key="4">
    <source>
        <dbReference type="Pfam" id="PF01261"/>
    </source>
</evidence>
<proteinExistence type="inferred from homology"/>
<evidence type="ECO:0000313" key="5">
    <source>
        <dbReference type="EMBL" id="GIL26871.1"/>
    </source>
</evidence>
<accession>A0A8J4EK00</accession>
<dbReference type="PIRSF" id="PIRSF006241">
    <property type="entry name" value="HyI"/>
    <property type="match status" value="1"/>
</dbReference>
<comment type="caution">
    <text evidence="5">The sequence shown here is derived from an EMBL/GenBank/DDBJ whole genome shotgun (WGS) entry which is preliminary data.</text>
</comment>
<dbReference type="InterPro" id="IPR036237">
    <property type="entry name" value="Xyl_isomerase-like_sf"/>
</dbReference>
<dbReference type="RefSeq" id="WP_207124641.1">
    <property type="nucleotide sequence ID" value="NZ_BOPO01000032.1"/>
</dbReference>
<dbReference type="SUPFAM" id="SSF51658">
    <property type="entry name" value="Xylose isomerase-like"/>
    <property type="match status" value="1"/>
</dbReference>
<dbReference type="Proteomes" id="UP000614996">
    <property type="component" value="Unassembled WGS sequence"/>
</dbReference>
<dbReference type="EMBL" id="BOPO01000032">
    <property type="protein sequence ID" value="GIL26871.1"/>
    <property type="molecule type" value="Genomic_DNA"/>
</dbReference>
<keyword evidence="1 2" id="KW-0413">Isomerase</keyword>
<dbReference type="GO" id="GO:0046487">
    <property type="term" value="P:glyoxylate metabolic process"/>
    <property type="evidence" value="ECO:0007669"/>
    <property type="project" value="TreeGrafter"/>
</dbReference>
<name>A0A8J4EK00_9ACTN</name>
<feature type="active site" description="Proton donor/acceptor" evidence="3">
    <location>
        <position position="254"/>
    </location>
</feature>
<protein>
    <submittedName>
        <fullName evidence="5">Putative hydroxypyruvate isomerase</fullName>
    </submittedName>
</protein>
<dbReference type="Pfam" id="PF01261">
    <property type="entry name" value="AP_endonuc_2"/>
    <property type="match status" value="1"/>
</dbReference>
<keyword evidence="6" id="KW-1185">Reference proteome</keyword>
<dbReference type="PANTHER" id="PTHR43489:SF6">
    <property type="entry name" value="HYDROXYPYRUVATE ISOMERASE-RELATED"/>
    <property type="match status" value="1"/>
</dbReference>
<gene>
    <name evidence="5" type="ORF">NUM_21250</name>
</gene>
<evidence type="ECO:0000313" key="6">
    <source>
        <dbReference type="Proteomes" id="UP000614996"/>
    </source>
</evidence>
<evidence type="ECO:0000256" key="1">
    <source>
        <dbReference type="ARBA" id="ARBA00023235"/>
    </source>
</evidence>